<name>A0A1F8EEA9_9BACT</name>
<organism evidence="2 3">
    <name type="scientific">Candidatus Yanofskybacteria bacterium RIFCSPHIGHO2_01_FULL_41_26</name>
    <dbReference type="NCBI Taxonomy" id="1802661"/>
    <lineage>
        <taxon>Bacteria</taxon>
        <taxon>Candidatus Yanofskyibacteriota</taxon>
    </lineage>
</organism>
<dbReference type="EMBL" id="MGJB01000017">
    <property type="protein sequence ID" value="OGM98315.1"/>
    <property type="molecule type" value="Genomic_DNA"/>
</dbReference>
<accession>A0A1F8EEA9</accession>
<feature type="region of interest" description="Disordered" evidence="1">
    <location>
        <begin position="28"/>
        <end position="66"/>
    </location>
</feature>
<evidence type="ECO:0000313" key="3">
    <source>
        <dbReference type="Proteomes" id="UP000176893"/>
    </source>
</evidence>
<comment type="caution">
    <text evidence="2">The sequence shown here is derived from an EMBL/GenBank/DDBJ whole genome shotgun (WGS) entry which is preliminary data.</text>
</comment>
<reference evidence="2 3" key="1">
    <citation type="journal article" date="2016" name="Nat. Commun.">
        <title>Thousands of microbial genomes shed light on interconnected biogeochemical processes in an aquifer system.</title>
        <authorList>
            <person name="Anantharaman K."/>
            <person name="Brown C.T."/>
            <person name="Hug L.A."/>
            <person name="Sharon I."/>
            <person name="Castelle C.J."/>
            <person name="Probst A.J."/>
            <person name="Thomas B.C."/>
            <person name="Singh A."/>
            <person name="Wilkins M.J."/>
            <person name="Karaoz U."/>
            <person name="Brodie E.L."/>
            <person name="Williams K.H."/>
            <person name="Hubbard S.S."/>
            <person name="Banfield J.F."/>
        </authorList>
    </citation>
    <scope>NUCLEOTIDE SEQUENCE [LARGE SCALE GENOMIC DNA]</scope>
</reference>
<protein>
    <submittedName>
        <fullName evidence="2">Uncharacterized protein</fullName>
    </submittedName>
</protein>
<evidence type="ECO:0000313" key="2">
    <source>
        <dbReference type="EMBL" id="OGM98315.1"/>
    </source>
</evidence>
<dbReference type="Proteomes" id="UP000176893">
    <property type="component" value="Unassembled WGS sequence"/>
</dbReference>
<gene>
    <name evidence="2" type="ORF">A2649_03455</name>
</gene>
<dbReference type="AlphaFoldDB" id="A0A1F8EEA9"/>
<sequence>MARLSQIQYTISKKKAKILFVYFGQNNSPRQNLKSHKSEPRFGQPRGAPARAERRGFVRGKSMGGTSCRPLIDFKKVV</sequence>
<evidence type="ECO:0000256" key="1">
    <source>
        <dbReference type="SAM" id="MobiDB-lite"/>
    </source>
</evidence>
<proteinExistence type="predicted"/>